<dbReference type="AlphaFoldDB" id="A0A838XW03"/>
<feature type="transmembrane region" description="Helical" evidence="5">
    <location>
        <begin position="73"/>
        <end position="93"/>
    </location>
</feature>
<evidence type="ECO:0000256" key="2">
    <source>
        <dbReference type="ARBA" id="ARBA00022692"/>
    </source>
</evidence>
<dbReference type="GO" id="GO:0022857">
    <property type="term" value="F:transmembrane transporter activity"/>
    <property type="evidence" value="ECO:0007669"/>
    <property type="project" value="InterPro"/>
</dbReference>
<dbReference type="Proteomes" id="UP000559404">
    <property type="component" value="Unassembled WGS sequence"/>
</dbReference>
<evidence type="ECO:0000259" key="6">
    <source>
        <dbReference type="PROSITE" id="PS50850"/>
    </source>
</evidence>
<keyword evidence="8" id="KW-1185">Reference proteome</keyword>
<name>A0A838XW03_9HYPH</name>
<feature type="transmembrane region" description="Helical" evidence="5">
    <location>
        <begin position="130"/>
        <end position="155"/>
    </location>
</feature>
<feature type="transmembrane region" description="Helical" evidence="5">
    <location>
        <begin position="296"/>
        <end position="316"/>
    </location>
</feature>
<dbReference type="InterPro" id="IPR011701">
    <property type="entry name" value="MFS"/>
</dbReference>
<organism evidence="7 8">
    <name type="scientific">Stappia taiwanensis</name>
    <dbReference type="NCBI Taxonomy" id="992267"/>
    <lineage>
        <taxon>Bacteria</taxon>
        <taxon>Pseudomonadati</taxon>
        <taxon>Pseudomonadota</taxon>
        <taxon>Alphaproteobacteria</taxon>
        <taxon>Hyphomicrobiales</taxon>
        <taxon>Stappiaceae</taxon>
        <taxon>Stappia</taxon>
    </lineage>
</organism>
<feature type="transmembrane region" description="Helical" evidence="5">
    <location>
        <begin position="328"/>
        <end position="348"/>
    </location>
</feature>
<dbReference type="GO" id="GO:0005886">
    <property type="term" value="C:plasma membrane"/>
    <property type="evidence" value="ECO:0007669"/>
    <property type="project" value="TreeGrafter"/>
</dbReference>
<proteinExistence type="predicted"/>
<dbReference type="PANTHER" id="PTHR23502:SF137">
    <property type="entry name" value="MAJOR FACILITATOR SUPERFAMILY (MFS) TRANSPORTER-RELATED"/>
    <property type="match status" value="1"/>
</dbReference>
<protein>
    <submittedName>
        <fullName evidence="7">MFS transporter</fullName>
    </submittedName>
</protein>
<dbReference type="SUPFAM" id="SSF103473">
    <property type="entry name" value="MFS general substrate transporter"/>
    <property type="match status" value="1"/>
</dbReference>
<dbReference type="Gene3D" id="1.20.1720.10">
    <property type="entry name" value="Multidrug resistance protein D"/>
    <property type="match status" value="1"/>
</dbReference>
<dbReference type="EMBL" id="JACEON010000004">
    <property type="protein sequence ID" value="MBA4611133.1"/>
    <property type="molecule type" value="Genomic_DNA"/>
</dbReference>
<evidence type="ECO:0000313" key="8">
    <source>
        <dbReference type="Proteomes" id="UP000559404"/>
    </source>
</evidence>
<keyword evidence="4 5" id="KW-0472">Membrane</keyword>
<evidence type="ECO:0000256" key="5">
    <source>
        <dbReference type="SAM" id="Phobius"/>
    </source>
</evidence>
<feature type="transmembrane region" description="Helical" evidence="5">
    <location>
        <begin position="161"/>
        <end position="178"/>
    </location>
</feature>
<sequence>MPGRPNMFLAVALLMFPQVVETIYSPALPSIAKAYGVSTSTATLTLSLYFLGFASGVVFWGRMCDLAGRRPSMLLGLAVYGLGTLVALLSSSFTALLTARIVSAFGAAVGSIGTQTILRDRFEGAELTRVFSLAGIAIAISPALGMAAGAVMTGLASHKGVFIGLAALALCLFIWTAVNLPETRRREHVPASLRATIADMIRDGHIWRSASLIALLNLCLFSYYQLAPFHFEELRHATITIGYSGVVLTAGTLAGAMSNRALLQYGWRPERLVLASCLLIVIGGLLVTGLKDSILFVAPVAIVSFAFAVAVPNVLAPALQAYSTCLGTAGAVFGLIYYLLIGGGLLVSGAVQDLGAVFTVSGICAFALAAGDWQKAAVRTVT</sequence>
<accession>A0A838XW03</accession>
<reference evidence="7 8" key="1">
    <citation type="submission" date="2020-07" db="EMBL/GenBank/DDBJ databases">
        <authorList>
            <person name="Li M."/>
        </authorList>
    </citation>
    <scope>NUCLEOTIDE SEQUENCE [LARGE SCALE GENOMIC DNA]</scope>
    <source>
        <strain evidence="7 8">DSM 23284</strain>
    </source>
</reference>
<keyword evidence="3 5" id="KW-1133">Transmembrane helix</keyword>
<feature type="transmembrane region" description="Helical" evidence="5">
    <location>
        <begin position="206"/>
        <end position="226"/>
    </location>
</feature>
<evidence type="ECO:0000256" key="3">
    <source>
        <dbReference type="ARBA" id="ARBA00022989"/>
    </source>
</evidence>
<keyword evidence="2 5" id="KW-0812">Transmembrane</keyword>
<evidence type="ECO:0000256" key="4">
    <source>
        <dbReference type="ARBA" id="ARBA00023136"/>
    </source>
</evidence>
<feature type="transmembrane region" description="Helical" evidence="5">
    <location>
        <begin position="238"/>
        <end position="259"/>
    </location>
</feature>
<feature type="transmembrane region" description="Helical" evidence="5">
    <location>
        <begin position="99"/>
        <end position="118"/>
    </location>
</feature>
<dbReference type="PROSITE" id="PS50850">
    <property type="entry name" value="MFS"/>
    <property type="match status" value="1"/>
</dbReference>
<gene>
    <name evidence="7" type="ORF">H1W37_05700</name>
</gene>
<dbReference type="PANTHER" id="PTHR23502">
    <property type="entry name" value="MAJOR FACILITATOR SUPERFAMILY"/>
    <property type="match status" value="1"/>
</dbReference>
<feature type="domain" description="Major facilitator superfamily (MFS) profile" evidence="6">
    <location>
        <begin position="5"/>
        <end position="382"/>
    </location>
</feature>
<reference evidence="7 8" key="2">
    <citation type="submission" date="2020-08" db="EMBL/GenBank/DDBJ databases">
        <title>Stappia taiwanensis sp. nov., isolated from a coastal thermal spring.</title>
        <authorList>
            <person name="Kampfer P."/>
        </authorList>
    </citation>
    <scope>NUCLEOTIDE SEQUENCE [LARGE SCALE GENOMIC DNA]</scope>
    <source>
        <strain evidence="7 8">DSM 23284</strain>
    </source>
</reference>
<comment type="subcellular location">
    <subcellularLocation>
        <location evidence="1">Membrane</location>
        <topology evidence="1">Multi-pass membrane protein</topology>
    </subcellularLocation>
</comment>
<evidence type="ECO:0000256" key="1">
    <source>
        <dbReference type="ARBA" id="ARBA00004141"/>
    </source>
</evidence>
<feature type="transmembrane region" description="Helical" evidence="5">
    <location>
        <begin position="44"/>
        <end position="61"/>
    </location>
</feature>
<feature type="transmembrane region" description="Helical" evidence="5">
    <location>
        <begin position="354"/>
        <end position="373"/>
    </location>
</feature>
<dbReference type="InterPro" id="IPR020846">
    <property type="entry name" value="MFS_dom"/>
</dbReference>
<evidence type="ECO:0000313" key="7">
    <source>
        <dbReference type="EMBL" id="MBA4611133.1"/>
    </source>
</evidence>
<comment type="caution">
    <text evidence="7">The sequence shown here is derived from an EMBL/GenBank/DDBJ whole genome shotgun (WGS) entry which is preliminary data.</text>
</comment>
<dbReference type="InterPro" id="IPR036259">
    <property type="entry name" value="MFS_trans_sf"/>
</dbReference>
<feature type="transmembrane region" description="Helical" evidence="5">
    <location>
        <begin position="271"/>
        <end position="290"/>
    </location>
</feature>
<dbReference type="Pfam" id="PF07690">
    <property type="entry name" value="MFS_1"/>
    <property type="match status" value="1"/>
</dbReference>